<evidence type="ECO:0000256" key="1">
    <source>
        <dbReference type="SAM" id="MobiDB-lite"/>
    </source>
</evidence>
<evidence type="ECO:0000313" key="3">
    <source>
        <dbReference type="WBParaSite" id="PDA_v2.g25447.t1"/>
    </source>
</evidence>
<dbReference type="Proteomes" id="UP000887578">
    <property type="component" value="Unplaced"/>
</dbReference>
<proteinExistence type="predicted"/>
<feature type="region of interest" description="Disordered" evidence="1">
    <location>
        <begin position="103"/>
        <end position="140"/>
    </location>
</feature>
<feature type="compositionally biased region" description="Low complexity" evidence="1">
    <location>
        <begin position="108"/>
        <end position="131"/>
    </location>
</feature>
<keyword evidence="2" id="KW-1185">Reference proteome</keyword>
<dbReference type="WBParaSite" id="PDA_v2.g25447.t1">
    <property type="protein sequence ID" value="PDA_v2.g25447.t1"/>
    <property type="gene ID" value="PDA_v2.g25447"/>
</dbReference>
<dbReference type="AlphaFoldDB" id="A0A914QE32"/>
<evidence type="ECO:0000313" key="2">
    <source>
        <dbReference type="Proteomes" id="UP000887578"/>
    </source>
</evidence>
<sequence length="140" mass="15789">MECPMLAPISEVSNQKEQVKQSILKHIPPQTSEVLKIIRKPNEQKKAPMIMRRAIQNNRQRLNAAAPYPMLKENRGIRIINPANPMTTTNSGPKIRPAIIRTVRPVKPQNKISQPISQQQQPSPSTNNNIPLQVQNPSKP</sequence>
<reference evidence="3" key="1">
    <citation type="submission" date="2022-11" db="UniProtKB">
        <authorList>
            <consortium name="WormBaseParasite"/>
        </authorList>
    </citation>
    <scope>IDENTIFICATION</scope>
</reference>
<name>A0A914QE32_9BILA</name>
<accession>A0A914QE32</accession>
<organism evidence="2 3">
    <name type="scientific">Panagrolaimus davidi</name>
    <dbReference type="NCBI Taxonomy" id="227884"/>
    <lineage>
        <taxon>Eukaryota</taxon>
        <taxon>Metazoa</taxon>
        <taxon>Ecdysozoa</taxon>
        <taxon>Nematoda</taxon>
        <taxon>Chromadorea</taxon>
        <taxon>Rhabditida</taxon>
        <taxon>Tylenchina</taxon>
        <taxon>Panagrolaimomorpha</taxon>
        <taxon>Panagrolaimoidea</taxon>
        <taxon>Panagrolaimidae</taxon>
        <taxon>Panagrolaimus</taxon>
    </lineage>
</organism>
<protein>
    <submittedName>
        <fullName evidence="3">Uncharacterized protein</fullName>
    </submittedName>
</protein>